<dbReference type="EMBL" id="CAJEWN010000206">
    <property type="protein sequence ID" value="CAD2172783.1"/>
    <property type="molecule type" value="Genomic_DNA"/>
</dbReference>
<evidence type="ECO:0000256" key="5">
    <source>
        <dbReference type="ARBA" id="ARBA00047475"/>
    </source>
</evidence>
<dbReference type="InterPro" id="IPR002213">
    <property type="entry name" value="UDP_glucos_trans"/>
</dbReference>
<dbReference type="PANTHER" id="PTHR48043:SF145">
    <property type="entry name" value="FI06409P-RELATED"/>
    <property type="match status" value="1"/>
</dbReference>
<dbReference type="GO" id="GO:0015020">
    <property type="term" value="F:glucuronosyltransferase activity"/>
    <property type="evidence" value="ECO:0007669"/>
    <property type="project" value="UniProtKB-EC"/>
</dbReference>
<gene>
    <name evidence="8" type="ORF">MENT_LOCUS24351</name>
</gene>
<keyword evidence="7" id="KW-0732">Signal</keyword>
<dbReference type="OrthoDB" id="5835829at2759"/>
<dbReference type="Pfam" id="PF00201">
    <property type="entry name" value="UDPGT"/>
    <property type="match status" value="1"/>
</dbReference>
<evidence type="ECO:0000256" key="6">
    <source>
        <dbReference type="SAM" id="MobiDB-lite"/>
    </source>
</evidence>
<evidence type="ECO:0000256" key="3">
    <source>
        <dbReference type="ARBA" id="ARBA00022676"/>
    </source>
</evidence>
<reference evidence="8 9" key="1">
    <citation type="submission" date="2020-08" db="EMBL/GenBank/DDBJ databases">
        <authorList>
            <person name="Koutsovoulos G."/>
            <person name="Danchin GJ E."/>
        </authorList>
    </citation>
    <scope>NUCLEOTIDE SEQUENCE [LARGE SCALE GENOMIC DNA]</scope>
</reference>
<dbReference type="PANTHER" id="PTHR48043">
    <property type="entry name" value="EG:EG0003.4 PROTEIN-RELATED"/>
    <property type="match status" value="1"/>
</dbReference>
<keyword evidence="4" id="KW-0808">Transferase</keyword>
<dbReference type="AlphaFoldDB" id="A0A6V7VD30"/>
<organism evidence="8 9">
    <name type="scientific">Meloidogyne enterolobii</name>
    <name type="common">Root-knot nematode worm</name>
    <name type="synonym">Meloidogyne mayaguensis</name>
    <dbReference type="NCBI Taxonomy" id="390850"/>
    <lineage>
        <taxon>Eukaryota</taxon>
        <taxon>Metazoa</taxon>
        <taxon>Ecdysozoa</taxon>
        <taxon>Nematoda</taxon>
        <taxon>Chromadorea</taxon>
        <taxon>Rhabditida</taxon>
        <taxon>Tylenchina</taxon>
        <taxon>Tylenchomorpha</taxon>
        <taxon>Tylenchoidea</taxon>
        <taxon>Meloidogynidae</taxon>
        <taxon>Meloidogyninae</taxon>
        <taxon>Meloidogyne</taxon>
    </lineage>
</organism>
<keyword evidence="3" id="KW-0328">Glycosyltransferase</keyword>
<dbReference type="SUPFAM" id="SSF53756">
    <property type="entry name" value="UDP-Glycosyltransferase/glycogen phosphorylase"/>
    <property type="match status" value="1"/>
</dbReference>
<comment type="similarity">
    <text evidence="1">Belongs to the UDP-glycosyltransferase family.</text>
</comment>
<comment type="catalytic activity">
    <reaction evidence="5">
        <text>glucuronate acceptor + UDP-alpha-D-glucuronate = acceptor beta-D-glucuronoside + UDP + H(+)</text>
        <dbReference type="Rhea" id="RHEA:21032"/>
        <dbReference type="ChEBI" id="CHEBI:15378"/>
        <dbReference type="ChEBI" id="CHEBI:58052"/>
        <dbReference type="ChEBI" id="CHEBI:58223"/>
        <dbReference type="ChEBI" id="CHEBI:132367"/>
        <dbReference type="ChEBI" id="CHEBI:132368"/>
        <dbReference type="EC" id="2.4.1.17"/>
    </reaction>
</comment>
<dbReference type="Proteomes" id="UP000580250">
    <property type="component" value="Unassembled WGS sequence"/>
</dbReference>
<dbReference type="EC" id="2.4.1.17" evidence="2"/>
<comment type="caution">
    <text evidence="8">The sequence shown here is derived from an EMBL/GenBank/DDBJ whole genome shotgun (WGS) entry which is preliminary data.</text>
</comment>
<sequence length="540" mass="62022">MFILLILINSIFSTKNCNCSKNKELIHRRYKRAFGCTCFRGGGSKSEENSDESGPSSSRRKGKEIVKYEANASFEDDEIENEEVEKLHHVEDIAGSSSKGKHHAKSNVLYICDNFYYSRVQFHIMLANILSEHYNIDMLVYTENRGVPIKSSVFNIITVPVNEGQIDRKNHSVTDRYRFVGIYEEIIKNIVVGVPNIGDYYHILDYLRYQNYIFGIAEFEIMAGSFAVFNELGIGKQFNAAASVFLPKYLQFLRIDVTKRFVPEYYSAEPGDWNEKTVYVELYQNYHHYYELKQPLKLEQLFKNIDYHFVNQNDFGIFESFPKLENKIKYIGGIAVEEKRILMGKVAIDNPPCVVFMSFGSGNLSRMAAGFGSRRIEQMISLFGKYKNCVFKARLDLNFLPNNIPSNVVFTDKIVKQQNILAKSNTKLFISHCGLNSLNEAMYAGVPLICIPSGADQFYNSSLIEHLGIGIYVKNDEHFIDAFEIALHKILKKDFHKYQKAAIELKNKIHGTSEWIKTSFLNKIEEVIGKEEEIGEEESD</sequence>
<name>A0A6V7VD30_MELEN</name>
<dbReference type="InterPro" id="IPR050271">
    <property type="entry name" value="UDP-glycosyltransferase"/>
</dbReference>
<evidence type="ECO:0000313" key="8">
    <source>
        <dbReference type="EMBL" id="CAD2172783.1"/>
    </source>
</evidence>
<feature type="signal peptide" evidence="7">
    <location>
        <begin position="1"/>
        <end position="19"/>
    </location>
</feature>
<evidence type="ECO:0000256" key="1">
    <source>
        <dbReference type="ARBA" id="ARBA00009995"/>
    </source>
</evidence>
<evidence type="ECO:0000313" key="9">
    <source>
        <dbReference type="Proteomes" id="UP000580250"/>
    </source>
</evidence>
<accession>A0A6V7VD30</accession>
<feature type="chain" id="PRO_5027781266" description="glucuronosyltransferase" evidence="7">
    <location>
        <begin position="20"/>
        <end position="540"/>
    </location>
</feature>
<dbReference type="Gene3D" id="3.40.50.2000">
    <property type="entry name" value="Glycogen Phosphorylase B"/>
    <property type="match status" value="1"/>
</dbReference>
<evidence type="ECO:0000256" key="7">
    <source>
        <dbReference type="SAM" id="SignalP"/>
    </source>
</evidence>
<protein>
    <recommendedName>
        <fullName evidence="2">glucuronosyltransferase</fullName>
        <ecNumber evidence="2">2.4.1.17</ecNumber>
    </recommendedName>
</protein>
<feature type="region of interest" description="Disordered" evidence="6">
    <location>
        <begin position="43"/>
        <end position="62"/>
    </location>
</feature>
<proteinExistence type="inferred from homology"/>
<evidence type="ECO:0000256" key="2">
    <source>
        <dbReference type="ARBA" id="ARBA00012544"/>
    </source>
</evidence>
<evidence type="ECO:0000256" key="4">
    <source>
        <dbReference type="ARBA" id="ARBA00022679"/>
    </source>
</evidence>